<sequence length="62" mass="7165">MKCPWSWQGASRDSNRRSGTEIRRPAVRRFGERPAARHPDDLKTLADLAKFPLSTKDDLREN</sequence>
<proteinExistence type="predicted"/>
<feature type="compositionally biased region" description="Basic and acidic residues" evidence="1">
    <location>
        <begin position="13"/>
        <end position="43"/>
    </location>
</feature>
<feature type="region of interest" description="Disordered" evidence="1">
    <location>
        <begin position="1"/>
        <end position="43"/>
    </location>
</feature>
<dbReference type="InterPro" id="IPR042099">
    <property type="entry name" value="ANL_N_sf"/>
</dbReference>
<accession>A0ABN0G3X2</accession>
<organism evidence="2 3">
    <name type="scientific">Burkholderia humptydooensis MSMB43</name>
    <dbReference type="NCBI Taxonomy" id="441157"/>
    <lineage>
        <taxon>Bacteria</taxon>
        <taxon>Pseudomonadati</taxon>
        <taxon>Pseudomonadota</taxon>
        <taxon>Betaproteobacteria</taxon>
        <taxon>Burkholderiales</taxon>
        <taxon>Burkholderiaceae</taxon>
        <taxon>Burkholderia</taxon>
        <taxon>pseudomallei group</taxon>
    </lineage>
</organism>
<evidence type="ECO:0000313" key="2">
    <source>
        <dbReference type="EMBL" id="EIP86798.1"/>
    </source>
</evidence>
<dbReference type="Gene3D" id="3.40.50.12780">
    <property type="entry name" value="N-terminal domain of ligase-like"/>
    <property type="match status" value="1"/>
</dbReference>
<dbReference type="EMBL" id="JH692064">
    <property type="protein sequence ID" value="EIP86798.1"/>
    <property type="molecule type" value="Genomic_DNA"/>
</dbReference>
<reference evidence="3" key="1">
    <citation type="journal article" date="2012" name="J. Bacteriol.">
        <title>Revised Genome Sequence of Burkholderia thailandensis MSMB43 with Improved Annotation.</title>
        <authorList>
            <person name="Zhuo Y."/>
            <person name="Liu L."/>
            <person name="Wang Q."/>
            <person name="Liu X."/>
            <person name="Ren B."/>
            <person name="Liu M."/>
            <person name="Ni P."/>
            <person name="Cheng Y.Q."/>
            <person name="Zhang L."/>
        </authorList>
    </citation>
    <scope>NUCLEOTIDE SEQUENCE [LARGE SCALE GENOMIC DNA]</scope>
    <source>
        <strain evidence="3">MSMB43</strain>
    </source>
</reference>
<evidence type="ECO:0000256" key="1">
    <source>
        <dbReference type="SAM" id="MobiDB-lite"/>
    </source>
</evidence>
<evidence type="ECO:0000313" key="3">
    <source>
        <dbReference type="Proteomes" id="UP000004682"/>
    </source>
</evidence>
<gene>
    <name evidence="2" type="ORF">A33K_16401</name>
</gene>
<keyword evidence="3" id="KW-1185">Reference proteome</keyword>
<name>A0ABN0G3X2_9BURK</name>
<dbReference type="Proteomes" id="UP000004682">
    <property type="component" value="Unassembled WGS sequence"/>
</dbReference>
<protein>
    <submittedName>
        <fullName evidence="2">Uncharacterized protein</fullName>
    </submittedName>
</protein>